<protein>
    <submittedName>
        <fullName evidence="2">GNAT family N-acetyltransferase</fullName>
    </submittedName>
</protein>
<sequence>MQRIFSFDVVTEFDQLTEIVQLQKLVWGEEVITSLPQMVAANHNGGVVIGAFDAETQKLIGFCYGFTGFSSLSDAPYLCSHMMAIHPDYHNQGIGEMLKFKQRDWAIHYGYKKMVWTFDPLEIRNGYLNLCKLGGYVKTYIKDYYGFMNDKLNKGVPSDRFLVEWDLFSNNVINASVRIRNYSDKWENYELLEDDFDDVYLESQAAKHHSGYLVPVPPNIQQMKMDSPDLVKEWRMKLRKQFSLALSSGYFVAGMIRGDRVGYYVLEKYSV</sequence>
<dbReference type="PANTHER" id="PTHR41700">
    <property type="entry name" value="GCN5-RELATED N-ACETYLTRANSFERASE"/>
    <property type="match status" value="1"/>
</dbReference>
<dbReference type="PROSITE" id="PS51186">
    <property type="entry name" value="GNAT"/>
    <property type="match status" value="1"/>
</dbReference>
<gene>
    <name evidence="2" type="ORF">JYA64_02690</name>
</gene>
<proteinExistence type="predicted"/>
<dbReference type="Proteomes" id="UP001319060">
    <property type="component" value="Unassembled WGS sequence"/>
</dbReference>
<dbReference type="EMBL" id="JAFHKS010000040">
    <property type="protein sequence ID" value="MBN3544198.1"/>
    <property type="molecule type" value="Genomic_DNA"/>
</dbReference>
<accession>A0ABS2ZA50</accession>
<dbReference type="SUPFAM" id="SSF55729">
    <property type="entry name" value="Acyl-CoA N-acyltransferases (Nat)"/>
    <property type="match status" value="1"/>
</dbReference>
<organism evidence="2 3">
    <name type="scientific">Fictibacillus barbaricus</name>
    <dbReference type="NCBI Taxonomy" id="182136"/>
    <lineage>
        <taxon>Bacteria</taxon>
        <taxon>Bacillati</taxon>
        <taxon>Bacillota</taxon>
        <taxon>Bacilli</taxon>
        <taxon>Bacillales</taxon>
        <taxon>Fictibacillaceae</taxon>
        <taxon>Fictibacillus</taxon>
    </lineage>
</organism>
<dbReference type="RefSeq" id="WP_188404353.1">
    <property type="nucleotide sequence ID" value="NZ_BMCE01000004.1"/>
</dbReference>
<dbReference type="InterPro" id="IPR038764">
    <property type="entry name" value="GNAT_N_AcTrfase_prd"/>
</dbReference>
<keyword evidence="3" id="KW-1185">Reference proteome</keyword>
<dbReference type="PANTHER" id="PTHR41700:SF1">
    <property type="entry name" value="N-ACETYLTRANSFERASE DOMAIN-CONTAINING PROTEIN"/>
    <property type="match status" value="1"/>
</dbReference>
<dbReference type="CDD" id="cd04301">
    <property type="entry name" value="NAT_SF"/>
    <property type="match status" value="1"/>
</dbReference>
<dbReference type="InterPro" id="IPR000182">
    <property type="entry name" value="GNAT_dom"/>
</dbReference>
<feature type="domain" description="N-acetyltransferase" evidence="1">
    <location>
        <begin position="5"/>
        <end position="153"/>
    </location>
</feature>
<dbReference type="InterPro" id="IPR016181">
    <property type="entry name" value="Acyl_CoA_acyltransferase"/>
</dbReference>
<name>A0ABS2ZA50_9BACL</name>
<dbReference type="Gene3D" id="3.40.630.30">
    <property type="match status" value="1"/>
</dbReference>
<reference evidence="2 3" key="1">
    <citation type="submission" date="2021-01" db="EMBL/GenBank/DDBJ databases">
        <title>Genome Sequencing of Type Strains.</title>
        <authorList>
            <person name="Lemaire J.F."/>
            <person name="Inderbitzin P."/>
            <person name="Collins S.B."/>
            <person name="Wespe N."/>
            <person name="Knight-Connoni V."/>
        </authorList>
    </citation>
    <scope>NUCLEOTIDE SEQUENCE [LARGE SCALE GENOMIC DNA]</scope>
    <source>
        <strain evidence="2 3">DSM 14730</strain>
    </source>
</reference>
<comment type="caution">
    <text evidence="2">The sequence shown here is derived from an EMBL/GenBank/DDBJ whole genome shotgun (WGS) entry which is preliminary data.</text>
</comment>
<dbReference type="Pfam" id="PF00583">
    <property type="entry name" value="Acetyltransf_1"/>
    <property type="match status" value="1"/>
</dbReference>
<evidence type="ECO:0000259" key="1">
    <source>
        <dbReference type="PROSITE" id="PS51186"/>
    </source>
</evidence>
<evidence type="ECO:0000313" key="2">
    <source>
        <dbReference type="EMBL" id="MBN3544198.1"/>
    </source>
</evidence>
<evidence type="ECO:0000313" key="3">
    <source>
        <dbReference type="Proteomes" id="UP001319060"/>
    </source>
</evidence>